<evidence type="ECO:0000313" key="1">
    <source>
        <dbReference type="Proteomes" id="UP000887576"/>
    </source>
</evidence>
<protein>
    <submittedName>
        <fullName evidence="2">Uncharacterized protein</fullName>
    </submittedName>
</protein>
<dbReference type="WBParaSite" id="JU765_v2.g18445.t1">
    <property type="protein sequence ID" value="JU765_v2.g18445.t1"/>
    <property type="gene ID" value="JU765_v2.g18445"/>
</dbReference>
<evidence type="ECO:0000313" key="2">
    <source>
        <dbReference type="WBParaSite" id="JU765_v2.g18445.t1"/>
    </source>
</evidence>
<accession>A0AC34QQA3</accession>
<reference evidence="2" key="1">
    <citation type="submission" date="2022-11" db="UniProtKB">
        <authorList>
            <consortium name="WormBaseParasite"/>
        </authorList>
    </citation>
    <scope>IDENTIFICATION</scope>
</reference>
<name>A0AC34QQA3_9BILA</name>
<sequence>MKTLLKPGSVIQIACRGLLRPSRNIPYFGLYRKEGETVRQDELLVSQRNYNYHPGANVYHVYDRGCHLLKADCDGVVMITREKAEVDMEDPLMKLQYKYKDPDNLYKLTYNVLPLKMSQRFKLIDEV</sequence>
<proteinExistence type="predicted"/>
<organism evidence="1 2">
    <name type="scientific">Panagrolaimus sp. JU765</name>
    <dbReference type="NCBI Taxonomy" id="591449"/>
    <lineage>
        <taxon>Eukaryota</taxon>
        <taxon>Metazoa</taxon>
        <taxon>Ecdysozoa</taxon>
        <taxon>Nematoda</taxon>
        <taxon>Chromadorea</taxon>
        <taxon>Rhabditida</taxon>
        <taxon>Tylenchina</taxon>
        <taxon>Panagrolaimomorpha</taxon>
        <taxon>Panagrolaimoidea</taxon>
        <taxon>Panagrolaimidae</taxon>
        <taxon>Panagrolaimus</taxon>
    </lineage>
</organism>
<dbReference type="Proteomes" id="UP000887576">
    <property type="component" value="Unplaced"/>
</dbReference>